<dbReference type="RefSeq" id="WP_201649142.1">
    <property type="nucleotide sequence ID" value="NZ_CAJHCS010000004.1"/>
</dbReference>
<comment type="caution">
    <text evidence="1">The sequence shown here is derived from an EMBL/GenBank/DDBJ whole genome shotgun (WGS) entry which is preliminary data.</text>
</comment>
<name>A0ABU9QD49_9BURK</name>
<evidence type="ECO:0000313" key="2">
    <source>
        <dbReference type="Proteomes" id="UP001494588"/>
    </source>
</evidence>
<keyword evidence="2" id="KW-1185">Reference proteome</keyword>
<accession>A0ABU9QD49</accession>
<proteinExistence type="predicted"/>
<gene>
    <name evidence="1" type="ORF">V4C55_16635</name>
</gene>
<organism evidence="1 2">
    <name type="scientific">Paraburkholderia sabiae</name>
    <dbReference type="NCBI Taxonomy" id="273251"/>
    <lineage>
        <taxon>Bacteria</taxon>
        <taxon>Pseudomonadati</taxon>
        <taxon>Pseudomonadota</taxon>
        <taxon>Betaproteobacteria</taxon>
        <taxon>Burkholderiales</taxon>
        <taxon>Burkholderiaceae</taxon>
        <taxon>Paraburkholderia</taxon>
    </lineage>
</organism>
<dbReference type="Proteomes" id="UP001494588">
    <property type="component" value="Unassembled WGS sequence"/>
</dbReference>
<dbReference type="EMBL" id="JAZHGC010000012">
    <property type="protein sequence ID" value="MEM5287354.1"/>
    <property type="molecule type" value="Genomic_DNA"/>
</dbReference>
<evidence type="ECO:0000313" key="1">
    <source>
        <dbReference type="EMBL" id="MEM5287354.1"/>
    </source>
</evidence>
<protein>
    <submittedName>
        <fullName evidence="1">Uncharacterized protein</fullName>
    </submittedName>
</protein>
<reference evidence="1 2" key="1">
    <citation type="submission" date="2024-01" db="EMBL/GenBank/DDBJ databases">
        <title>The diversity of rhizobia nodulating Mimosa spp. in eleven states of Brazil covering several biomes is determined by host plant, location, and edaphic factors.</title>
        <authorList>
            <person name="Rouws L."/>
            <person name="Barauna A."/>
            <person name="Beukes C."/>
            <person name="De Faria S.M."/>
            <person name="Gross E."/>
            <person name="Dos Reis Junior F.B."/>
            <person name="Simon M."/>
            <person name="Maluk M."/>
            <person name="Odee D.W."/>
            <person name="Kenicer G."/>
            <person name="Young J.P.W."/>
            <person name="Reis V.M."/>
            <person name="Zilli J."/>
            <person name="James E.K."/>
        </authorList>
    </citation>
    <scope>NUCLEOTIDE SEQUENCE [LARGE SCALE GENOMIC DNA]</scope>
    <source>
        <strain evidence="1 2">JPY77</strain>
    </source>
</reference>
<sequence>METGTYPVDYREIILENAAEYLQDAREILSNEDATLENVRNIGALLHSVGCELAKLAVRLPDDKVVDAVGQLVAEAHIAAFETAQRMAKVVQGNETRH</sequence>